<dbReference type="HOGENOM" id="CLU_070764_7_3_9"/>
<dbReference type="Gene3D" id="3.40.109.10">
    <property type="entry name" value="NADH Oxidase"/>
    <property type="match status" value="1"/>
</dbReference>
<feature type="domain" description="Nitroreductase" evidence="3">
    <location>
        <begin position="72"/>
        <end position="146"/>
    </location>
</feature>
<dbReference type="GeneID" id="98911129"/>
<comment type="similarity">
    <text evidence="1">Belongs to the nitroreductase family.</text>
</comment>
<organism evidence="4 5">
    <name type="scientific">Dialister succinatiphilus YIT 11850</name>
    <dbReference type="NCBI Taxonomy" id="742743"/>
    <lineage>
        <taxon>Bacteria</taxon>
        <taxon>Bacillati</taxon>
        <taxon>Bacillota</taxon>
        <taxon>Negativicutes</taxon>
        <taxon>Veillonellales</taxon>
        <taxon>Veillonellaceae</taxon>
        <taxon>Dialister</taxon>
    </lineage>
</organism>
<keyword evidence="2" id="KW-0560">Oxidoreductase</keyword>
<comment type="caution">
    <text evidence="4">The sequence shown here is derived from an EMBL/GenBank/DDBJ whole genome shotgun (WGS) entry which is preliminary data.</text>
</comment>
<dbReference type="PANTHER" id="PTHR43673:SF10">
    <property type="entry name" value="NADH DEHYDROGENASE_NAD(P)H NITROREDUCTASE XCC3605-RELATED"/>
    <property type="match status" value="1"/>
</dbReference>
<name>H1D0Q4_9FIRM</name>
<dbReference type="RefSeq" id="WP_008859686.1">
    <property type="nucleotide sequence ID" value="NZ_JH591188.1"/>
</dbReference>
<dbReference type="InterPro" id="IPR029479">
    <property type="entry name" value="Nitroreductase"/>
</dbReference>
<dbReference type="AlphaFoldDB" id="H1D0Q4"/>
<dbReference type="eggNOG" id="COG0778">
    <property type="taxonomic scope" value="Bacteria"/>
</dbReference>
<dbReference type="SUPFAM" id="SSF55469">
    <property type="entry name" value="FMN-dependent nitroreductase-like"/>
    <property type="match status" value="1"/>
</dbReference>
<evidence type="ECO:0000313" key="5">
    <source>
        <dbReference type="Proteomes" id="UP000003277"/>
    </source>
</evidence>
<evidence type="ECO:0000313" key="4">
    <source>
        <dbReference type="EMBL" id="EHO62887.1"/>
    </source>
</evidence>
<reference evidence="4 5" key="1">
    <citation type="submission" date="2011-11" db="EMBL/GenBank/DDBJ databases">
        <title>The Genome Sequence of Dialister succinatiphilus YIT 11850.</title>
        <authorList>
            <consortium name="The Broad Institute Genome Sequencing Platform"/>
            <person name="Earl A."/>
            <person name="Ward D."/>
            <person name="Feldgarden M."/>
            <person name="Gevers D."/>
            <person name="Morotomi M."/>
            <person name="Young S.K."/>
            <person name="Zeng Q."/>
            <person name="Gargeya S."/>
            <person name="Fitzgerald M."/>
            <person name="Haas B."/>
            <person name="Abouelleil A."/>
            <person name="Alvarado L."/>
            <person name="Arachchi H.M."/>
            <person name="Berlin A."/>
            <person name="Brown A."/>
            <person name="Chapman S.B."/>
            <person name="Dunbar C."/>
            <person name="Gearin G."/>
            <person name="Goldberg J."/>
            <person name="Griggs A."/>
            <person name="Gujja S."/>
            <person name="Heiman D."/>
            <person name="Howarth C."/>
            <person name="Lui A."/>
            <person name="MacDonald P.J.P."/>
            <person name="Montmayeur A."/>
            <person name="Murphy C."/>
            <person name="Neiman D."/>
            <person name="Pearson M."/>
            <person name="Priest M."/>
            <person name="Roberts A."/>
            <person name="Saif S."/>
            <person name="Shea T."/>
            <person name="Sisk P."/>
            <person name="Stolte C."/>
            <person name="Sykes S."/>
            <person name="Wortman J."/>
            <person name="Nusbaum C."/>
            <person name="Birren B."/>
        </authorList>
    </citation>
    <scope>NUCLEOTIDE SEQUENCE [LARGE SCALE GENOMIC DNA]</scope>
    <source>
        <strain evidence="4 5">YIT 11850</strain>
    </source>
</reference>
<evidence type="ECO:0000256" key="1">
    <source>
        <dbReference type="ARBA" id="ARBA00007118"/>
    </source>
</evidence>
<dbReference type="PANTHER" id="PTHR43673">
    <property type="entry name" value="NAD(P)H NITROREDUCTASE YDGI-RELATED"/>
    <property type="match status" value="1"/>
</dbReference>
<dbReference type="STRING" id="742743.HMPREF9453_01192"/>
<dbReference type="GO" id="GO:0016491">
    <property type="term" value="F:oxidoreductase activity"/>
    <property type="evidence" value="ECO:0007669"/>
    <property type="project" value="UniProtKB-KW"/>
</dbReference>
<keyword evidence="5" id="KW-1185">Reference proteome</keyword>
<proteinExistence type="inferred from homology"/>
<dbReference type="Pfam" id="PF00881">
    <property type="entry name" value="Nitroreductase"/>
    <property type="match status" value="1"/>
</dbReference>
<evidence type="ECO:0000256" key="2">
    <source>
        <dbReference type="ARBA" id="ARBA00023002"/>
    </source>
</evidence>
<sequence length="178" mass="20057">MDEIFRRGTCRYFKEKMPVPDDELLTLVKAGMQARAVGNQKSRDFIIVTREDLVKAISHNSIIAGPARKASAAIVIVGKKDGISFPEEWTFDCAAAAQNILVEAEHLGLSTLWMQVYPYQDRKIHLCHILDIPDELDPFCIIAVGYADRAPVRMNRYDPDAVFLDLYGSHKKTVYTGK</sequence>
<protein>
    <recommendedName>
        <fullName evidence="3">Nitroreductase domain-containing protein</fullName>
    </recommendedName>
</protein>
<accession>H1D0Q4</accession>
<dbReference type="EMBL" id="ADLT01000039">
    <property type="protein sequence ID" value="EHO62887.1"/>
    <property type="molecule type" value="Genomic_DNA"/>
</dbReference>
<dbReference type="OrthoDB" id="9812105at2"/>
<dbReference type="Proteomes" id="UP000003277">
    <property type="component" value="Unassembled WGS sequence"/>
</dbReference>
<dbReference type="InterPro" id="IPR000415">
    <property type="entry name" value="Nitroreductase-like"/>
</dbReference>
<dbReference type="PATRIC" id="fig|742743.3.peg.1210"/>
<gene>
    <name evidence="4" type="ORF">HMPREF9453_01192</name>
</gene>
<evidence type="ECO:0000259" key="3">
    <source>
        <dbReference type="Pfam" id="PF00881"/>
    </source>
</evidence>